<evidence type="ECO:0000256" key="3">
    <source>
        <dbReference type="ARBA" id="ARBA00022630"/>
    </source>
</evidence>
<keyword evidence="6 10" id="KW-0274">FAD</keyword>
<keyword evidence="12" id="KW-0812">Transmembrane</keyword>
<dbReference type="SUPFAM" id="SSF143631">
    <property type="entry name" value="ApbE-like"/>
    <property type="match status" value="1"/>
</dbReference>
<keyword evidence="12" id="KW-1133">Transmembrane helix</keyword>
<evidence type="ECO:0000256" key="2">
    <source>
        <dbReference type="ARBA" id="ARBA00016337"/>
    </source>
</evidence>
<evidence type="ECO:0000256" key="4">
    <source>
        <dbReference type="ARBA" id="ARBA00022679"/>
    </source>
</evidence>
<comment type="catalytic activity">
    <reaction evidence="9 10">
        <text>L-threonyl-[protein] + FAD = FMN-L-threonyl-[protein] + AMP + H(+)</text>
        <dbReference type="Rhea" id="RHEA:36847"/>
        <dbReference type="Rhea" id="RHEA-COMP:11060"/>
        <dbReference type="Rhea" id="RHEA-COMP:11061"/>
        <dbReference type="ChEBI" id="CHEBI:15378"/>
        <dbReference type="ChEBI" id="CHEBI:30013"/>
        <dbReference type="ChEBI" id="CHEBI:57692"/>
        <dbReference type="ChEBI" id="CHEBI:74257"/>
        <dbReference type="ChEBI" id="CHEBI:456215"/>
        <dbReference type="EC" id="2.7.1.180"/>
    </reaction>
</comment>
<dbReference type="GO" id="GO:0016740">
    <property type="term" value="F:transferase activity"/>
    <property type="evidence" value="ECO:0007669"/>
    <property type="project" value="UniProtKB-UniRule"/>
</dbReference>
<gene>
    <name evidence="13" type="ORF">QVN81_11935</name>
    <name evidence="14" type="ORF">QVN84_11115</name>
</gene>
<dbReference type="EMBL" id="JAUEIF010000011">
    <property type="protein sequence ID" value="MDN0026065.1"/>
    <property type="molecule type" value="Genomic_DNA"/>
</dbReference>
<dbReference type="Pfam" id="PF02424">
    <property type="entry name" value="ApbE"/>
    <property type="match status" value="1"/>
</dbReference>
<comment type="similarity">
    <text evidence="10">Belongs to the ApbE family.</text>
</comment>
<keyword evidence="3 10" id="KW-0285">Flavoprotein</keyword>
<evidence type="ECO:0000256" key="12">
    <source>
        <dbReference type="SAM" id="Phobius"/>
    </source>
</evidence>
<dbReference type="Proteomes" id="UP001167831">
    <property type="component" value="Unassembled WGS sequence"/>
</dbReference>
<dbReference type="EMBL" id="JAUEIE010000017">
    <property type="protein sequence ID" value="MDN0023717.1"/>
    <property type="molecule type" value="Genomic_DNA"/>
</dbReference>
<keyword evidence="15" id="KW-1185">Reference proteome</keyword>
<protein>
    <recommendedName>
        <fullName evidence="2 10">FAD:protein FMN transferase</fullName>
        <ecNumber evidence="1 10">2.7.1.180</ecNumber>
    </recommendedName>
    <alternativeName>
        <fullName evidence="8 10">Flavin transferase</fullName>
    </alternativeName>
</protein>
<evidence type="ECO:0000313" key="16">
    <source>
        <dbReference type="Proteomes" id="UP001168478"/>
    </source>
</evidence>
<comment type="cofactor">
    <cofactor evidence="11">
        <name>Mg(2+)</name>
        <dbReference type="ChEBI" id="CHEBI:18420"/>
    </cofactor>
    <cofactor evidence="11">
        <name>Mn(2+)</name>
        <dbReference type="ChEBI" id="CHEBI:29035"/>
    </cofactor>
    <text evidence="11">Magnesium. Can also use manganese.</text>
</comment>
<evidence type="ECO:0000256" key="8">
    <source>
        <dbReference type="ARBA" id="ARBA00031306"/>
    </source>
</evidence>
<evidence type="ECO:0000256" key="11">
    <source>
        <dbReference type="PIRSR" id="PIRSR006268-2"/>
    </source>
</evidence>
<evidence type="ECO:0000256" key="5">
    <source>
        <dbReference type="ARBA" id="ARBA00022723"/>
    </source>
</evidence>
<evidence type="ECO:0000313" key="13">
    <source>
        <dbReference type="EMBL" id="MDN0023717.1"/>
    </source>
</evidence>
<evidence type="ECO:0000313" key="15">
    <source>
        <dbReference type="Proteomes" id="UP001167831"/>
    </source>
</evidence>
<keyword evidence="12" id="KW-0472">Membrane</keyword>
<evidence type="ECO:0000256" key="6">
    <source>
        <dbReference type="ARBA" id="ARBA00022827"/>
    </source>
</evidence>
<organism evidence="14 16">
    <name type="scientific">Leyella lascolaii</name>
    <dbReference type="NCBI Taxonomy" id="1776379"/>
    <lineage>
        <taxon>Bacteria</taxon>
        <taxon>Pseudomonadati</taxon>
        <taxon>Bacteroidota</taxon>
        <taxon>Bacteroidia</taxon>
        <taxon>Bacteroidales</taxon>
        <taxon>Prevotellaceae</taxon>
        <taxon>Leyella</taxon>
    </lineage>
</organism>
<evidence type="ECO:0000256" key="7">
    <source>
        <dbReference type="ARBA" id="ARBA00022842"/>
    </source>
</evidence>
<dbReference type="PIRSF" id="PIRSF006268">
    <property type="entry name" value="ApbE"/>
    <property type="match status" value="1"/>
</dbReference>
<reference evidence="14" key="2">
    <citation type="submission" date="2023-08" db="EMBL/GenBank/DDBJ databases">
        <title>Identification and characterization of horizontal gene transfer across gut microbiota members of farm animals based on homology search.</title>
        <authorList>
            <person name="Schwarzerova J."/>
            <person name="Nykrynova M."/>
            <person name="Jureckova K."/>
            <person name="Cejkova D."/>
            <person name="Rychlik I."/>
        </authorList>
    </citation>
    <scope>NUCLEOTIDE SEQUENCE</scope>
    <source>
        <strain evidence="14">ET15</strain>
        <strain evidence="13">ET37</strain>
    </source>
</reference>
<evidence type="ECO:0000256" key="10">
    <source>
        <dbReference type="PIRNR" id="PIRNR006268"/>
    </source>
</evidence>
<comment type="caution">
    <text evidence="14">The sequence shown here is derived from an EMBL/GenBank/DDBJ whole genome shotgun (WGS) entry which is preliminary data.</text>
</comment>
<proteinExistence type="inferred from homology"/>
<dbReference type="PANTHER" id="PTHR30040:SF2">
    <property type="entry name" value="FAD:PROTEIN FMN TRANSFERASE"/>
    <property type="match status" value="1"/>
</dbReference>
<name>A0AAW7JSV8_9BACT</name>
<sequence length="346" mass="38962">MNKNRYNRKNIGQILFLIFLIVGTVLIVRKQRNMPYQHDSGMIFGTIYNVTYQCDKNLGEGILAAMKEVDNSLSMFNKNSTISRINRNEHVEPDEMFLDVFNLAQDIAQKTDGAFDITVAPLVNAWGFGFKKGKMPVQNQIDSLLSITGYQKVKYIKTDGKGEIIKKDNRIMLDCSAIAKGYGSDMVARYLESQGVKNYMVEIGGEVVTRGINSQQQPWRIGISKPVDDTLNVNRDIQAVLKVKDMAMATSGNYRNFYYKNGKKYAHTIDPKTGRPVQHSLLSATVLAKDCATADAYATAFMVMGVEKAKLILKNNTEIMAYFIYSDDSGKTKVWYSDTIRQKLAN</sequence>
<evidence type="ECO:0000256" key="1">
    <source>
        <dbReference type="ARBA" id="ARBA00011955"/>
    </source>
</evidence>
<dbReference type="Gene3D" id="3.10.520.10">
    <property type="entry name" value="ApbE-like domains"/>
    <property type="match status" value="1"/>
</dbReference>
<accession>A0AAW7JSV8</accession>
<evidence type="ECO:0000313" key="14">
    <source>
        <dbReference type="EMBL" id="MDN0026065.1"/>
    </source>
</evidence>
<feature type="transmembrane region" description="Helical" evidence="12">
    <location>
        <begin position="12"/>
        <end position="28"/>
    </location>
</feature>
<evidence type="ECO:0000256" key="9">
    <source>
        <dbReference type="ARBA" id="ARBA00048540"/>
    </source>
</evidence>
<feature type="binding site" evidence="11">
    <location>
        <position position="299"/>
    </location>
    <ligand>
        <name>Mg(2+)</name>
        <dbReference type="ChEBI" id="CHEBI:18420"/>
    </ligand>
</feature>
<reference evidence="14" key="1">
    <citation type="submission" date="2023-06" db="EMBL/GenBank/DDBJ databases">
        <authorList>
            <person name="Zeman M."/>
            <person name="Kubasova T."/>
            <person name="Jahodarova E."/>
            <person name="Nykrynova M."/>
            <person name="Rychlik I."/>
        </authorList>
    </citation>
    <scope>NUCLEOTIDE SEQUENCE</scope>
    <source>
        <strain evidence="14">ET15</strain>
        <strain evidence="13">ET37</strain>
    </source>
</reference>
<dbReference type="GO" id="GO:0046872">
    <property type="term" value="F:metal ion binding"/>
    <property type="evidence" value="ECO:0007669"/>
    <property type="project" value="UniProtKB-UniRule"/>
</dbReference>
<dbReference type="PANTHER" id="PTHR30040">
    <property type="entry name" value="THIAMINE BIOSYNTHESIS LIPOPROTEIN APBE"/>
    <property type="match status" value="1"/>
</dbReference>
<feature type="binding site" evidence="11">
    <location>
        <position position="295"/>
    </location>
    <ligand>
        <name>Mg(2+)</name>
        <dbReference type="ChEBI" id="CHEBI:18420"/>
    </ligand>
</feature>
<feature type="binding site" evidence="11">
    <location>
        <position position="177"/>
    </location>
    <ligand>
        <name>Mg(2+)</name>
        <dbReference type="ChEBI" id="CHEBI:18420"/>
    </ligand>
</feature>
<dbReference type="InterPro" id="IPR024932">
    <property type="entry name" value="ApbE"/>
</dbReference>
<keyword evidence="4 10" id="KW-0808">Transferase</keyword>
<dbReference type="InterPro" id="IPR003374">
    <property type="entry name" value="ApbE-like_sf"/>
</dbReference>
<dbReference type="AlphaFoldDB" id="A0AAW7JSV8"/>
<keyword evidence="5 10" id="KW-0479">Metal-binding</keyword>
<dbReference type="Proteomes" id="UP001168478">
    <property type="component" value="Unassembled WGS sequence"/>
</dbReference>
<keyword evidence="7 10" id="KW-0460">Magnesium</keyword>
<dbReference type="EC" id="2.7.1.180" evidence="1 10"/>
<dbReference type="RefSeq" id="WP_289826185.1">
    <property type="nucleotide sequence ID" value="NZ_JAUEIE010000017.1"/>
</dbReference>